<dbReference type="InterPro" id="IPR021520">
    <property type="entry name" value="Stealth_CR2"/>
</dbReference>
<reference evidence="6" key="2">
    <citation type="journal article" date="2007" name="Science">
        <title>Draft genome sequence of the sexually transmitted pathogen Trichomonas vaginalis.</title>
        <authorList>
            <person name="Carlton J.M."/>
            <person name="Hirt R.P."/>
            <person name="Silva J.C."/>
            <person name="Delcher A.L."/>
            <person name="Schatz M."/>
            <person name="Zhao Q."/>
            <person name="Wortman J.R."/>
            <person name="Bidwell S.L."/>
            <person name="Alsmark U.C.M."/>
            <person name="Besteiro S."/>
            <person name="Sicheritz-Ponten T."/>
            <person name="Noel C.J."/>
            <person name="Dacks J.B."/>
            <person name="Foster P.G."/>
            <person name="Simillion C."/>
            <person name="Van de Peer Y."/>
            <person name="Miranda-Saavedra D."/>
            <person name="Barton G.J."/>
            <person name="Westrop G.D."/>
            <person name="Mueller S."/>
            <person name="Dessi D."/>
            <person name="Fiori P.L."/>
            <person name="Ren Q."/>
            <person name="Paulsen I."/>
            <person name="Zhang H."/>
            <person name="Bastida-Corcuera F.D."/>
            <person name="Simoes-Barbosa A."/>
            <person name="Brown M.T."/>
            <person name="Hayes R.D."/>
            <person name="Mukherjee M."/>
            <person name="Okumura C.Y."/>
            <person name="Schneider R."/>
            <person name="Smith A.J."/>
            <person name="Vanacova S."/>
            <person name="Villalvazo M."/>
            <person name="Haas B.J."/>
            <person name="Pertea M."/>
            <person name="Feldblyum T.V."/>
            <person name="Utterback T.R."/>
            <person name="Shu C.L."/>
            <person name="Osoegawa K."/>
            <person name="de Jong P.J."/>
            <person name="Hrdy I."/>
            <person name="Horvathova L."/>
            <person name="Zubacova Z."/>
            <person name="Dolezal P."/>
            <person name="Malik S.B."/>
            <person name="Logsdon J.M. Jr."/>
            <person name="Henze K."/>
            <person name="Gupta A."/>
            <person name="Wang C.C."/>
            <person name="Dunne R.L."/>
            <person name="Upcroft J.A."/>
            <person name="Upcroft P."/>
            <person name="White O."/>
            <person name="Salzberg S.L."/>
            <person name="Tang P."/>
            <person name="Chiu C.-H."/>
            <person name="Lee Y.-S."/>
            <person name="Embley T.M."/>
            <person name="Coombs G.H."/>
            <person name="Mottram J.C."/>
            <person name="Tachezy J."/>
            <person name="Fraser-Liggett C.M."/>
            <person name="Johnson P.J."/>
        </authorList>
    </citation>
    <scope>NUCLEOTIDE SEQUENCE [LARGE SCALE GENOMIC DNA]</scope>
    <source>
        <strain evidence="6">G3</strain>
    </source>
</reference>
<keyword evidence="2" id="KW-0808">Transferase</keyword>
<gene>
    <name evidence="6" type="ORF">TVAG_166090</name>
</gene>
<feature type="domain" description="Stealth protein CR2 conserved region 2" evidence="4">
    <location>
        <begin position="76"/>
        <end position="178"/>
    </location>
</feature>
<reference evidence="6" key="1">
    <citation type="submission" date="2006-10" db="EMBL/GenBank/DDBJ databases">
        <authorList>
            <person name="Amadeo P."/>
            <person name="Zhao Q."/>
            <person name="Wortman J."/>
            <person name="Fraser-Liggett C."/>
            <person name="Carlton J."/>
        </authorList>
    </citation>
    <scope>NUCLEOTIDE SEQUENCE</scope>
    <source>
        <strain evidence="6">G3</strain>
    </source>
</reference>
<accession>A2DE16</accession>
<evidence type="ECO:0000256" key="3">
    <source>
        <dbReference type="SAM" id="Phobius"/>
    </source>
</evidence>
<evidence type="ECO:0000313" key="6">
    <source>
        <dbReference type="EMBL" id="EAY21234.1"/>
    </source>
</evidence>
<organism evidence="6 7">
    <name type="scientific">Trichomonas vaginalis (strain ATCC PRA-98 / G3)</name>
    <dbReference type="NCBI Taxonomy" id="412133"/>
    <lineage>
        <taxon>Eukaryota</taxon>
        <taxon>Metamonada</taxon>
        <taxon>Parabasalia</taxon>
        <taxon>Trichomonadida</taxon>
        <taxon>Trichomonadidae</taxon>
        <taxon>Trichomonas</taxon>
    </lineage>
</organism>
<dbReference type="VEuPathDB" id="TrichDB:TVAGG3_0173990"/>
<dbReference type="InParanoid" id="A2DE16"/>
<keyword evidence="3" id="KW-0812">Transmembrane</keyword>
<dbReference type="GO" id="GO:0005794">
    <property type="term" value="C:Golgi apparatus"/>
    <property type="evidence" value="ECO:0000318"/>
    <property type="project" value="GO_Central"/>
</dbReference>
<dbReference type="Proteomes" id="UP000001542">
    <property type="component" value="Unassembled WGS sequence"/>
</dbReference>
<keyword evidence="3" id="KW-0472">Membrane</keyword>
<comment type="similarity">
    <text evidence="1">Belongs to the stealth family.</text>
</comment>
<dbReference type="RefSeq" id="XP_001582220.1">
    <property type="nucleotide sequence ID" value="XM_001582170.1"/>
</dbReference>
<feature type="transmembrane region" description="Helical" evidence="3">
    <location>
        <begin position="9"/>
        <end position="26"/>
    </location>
</feature>
<keyword evidence="7" id="KW-1185">Reference proteome</keyword>
<dbReference type="OMA" id="YEDSAPI"/>
<proteinExistence type="inferred from homology"/>
<dbReference type="KEGG" id="tva:5466793"/>
<protein>
    <submittedName>
        <fullName evidence="6">Cps-related protein</fullName>
    </submittedName>
</protein>
<dbReference type="AlphaFoldDB" id="A2DE16"/>
<dbReference type="InterPro" id="IPR031358">
    <property type="entry name" value="Stealth_CR1"/>
</dbReference>
<dbReference type="PANTHER" id="PTHR24045">
    <property type="match status" value="1"/>
</dbReference>
<sequence length="343" mass="40843">MRRRKLNNLIYIVYALIALYIINEILSRYSLHLSVSESVDLVYLWVNGSDPNRIKKYHLAKNITGVNYSDTNYYRRYVEKNELLLSLRTVYQFISWINKIYIVTNDQYPFWLNLSHPKISIISHSQLYGEGKTSFSSNSIQFTLNKIPNLANKFILADDDFFWTKPIDKSYYFTKNKLKFRILRFKGDVYDMYGPDATCTDDDDNIMVFHKSIIEAWNLVKSKRNKTKNPRFGYSHVAIPLSKEIFEEIFQEYNISHMKDIQFRKCGMVQFQSLFLYHAYATGRLVKTHRDYYTTFRGECSEQVNYLLKHKSKGASYCFNNCMAQYFQQLIDFYPPCEYELKL</sequence>
<dbReference type="Pfam" id="PF11380">
    <property type="entry name" value="Stealth_CR2"/>
    <property type="match status" value="1"/>
</dbReference>
<evidence type="ECO:0000259" key="5">
    <source>
        <dbReference type="Pfam" id="PF17101"/>
    </source>
</evidence>
<dbReference type="Pfam" id="PF17101">
    <property type="entry name" value="Stealth_CR1"/>
    <property type="match status" value="1"/>
</dbReference>
<evidence type="ECO:0000259" key="4">
    <source>
        <dbReference type="Pfam" id="PF11380"/>
    </source>
</evidence>
<keyword evidence="3" id="KW-1133">Transmembrane helix</keyword>
<evidence type="ECO:0000313" key="7">
    <source>
        <dbReference type="Proteomes" id="UP000001542"/>
    </source>
</evidence>
<dbReference type="PANTHER" id="PTHR24045:SF0">
    <property type="entry name" value="N-ACETYLGLUCOSAMINE-1-PHOSPHOTRANSFERASE SUBUNITS ALPHA_BETA"/>
    <property type="match status" value="1"/>
</dbReference>
<name>A2DE16_TRIV3</name>
<dbReference type="OrthoDB" id="263283at2759"/>
<evidence type="ECO:0000256" key="2">
    <source>
        <dbReference type="ARBA" id="ARBA00022679"/>
    </source>
</evidence>
<dbReference type="InterPro" id="IPR047141">
    <property type="entry name" value="Stealth"/>
</dbReference>
<dbReference type="SMR" id="A2DE16"/>
<dbReference type="GO" id="GO:0016772">
    <property type="term" value="F:transferase activity, transferring phosphorus-containing groups"/>
    <property type="evidence" value="ECO:0007669"/>
    <property type="project" value="InterPro"/>
</dbReference>
<dbReference type="VEuPathDB" id="TrichDB:TVAG_166090"/>
<feature type="domain" description="Stealth protein CR1 conserved region 1" evidence="5">
    <location>
        <begin position="38"/>
        <end position="62"/>
    </location>
</feature>
<evidence type="ECO:0000256" key="1">
    <source>
        <dbReference type="ARBA" id="ARBA00007583"/>
    </source>
</evidence>
<dbReference type="STRING" id="5722.A2DE16"/>
<dbReference type="EMBL" id="DS113191">
    <property type="protein sequence ID" value="EAY21234.1"/>
    <property type="molecule type" value="Genomic_DNA"/>
</dbReference>